<dbReference type="CDD" id="cd03379">
    <property type="entry name" value="beta_CA_cladeD"/>
    <property type="match status" value="1"/>
</dbReference>
<keyword evidence="8" id="KW-0456">Lyase</keyword>
<dbReference type="EC" id="4.2.1.1" evidence="2"/>
<dbReference type="Pfam" id="PF00484">
    <property type="entry name" value="Pro_CA"/>
    <property type="match status" value="1"/>
</dbReference>
<evidence type="ECO:0000256" key="7">
    <source>
        <dbReference type="PIRSR" id="PIRSR601765-1"/>
    </source>
</evidence>
<evidence type="ECO:0000256" key="2">
    <source>
        <dbReference type="ARBA" id="ARBA00012925"/>
    </source>
</evidence>
<dbReference type="InterPro" id="IPR036874">
    <property type="entry name" value="Carbonic_anhydrase_sf"/>
</dbReference>
<dbReference type="SUPFAM" id="SSF53056">
    <property type="entry name" value="beta-carbonic anhydrase, cab"/>
    <property type="match status" value="1"/>
</dbReference>
<comment type="function">
    <text evidence="5">Catalyzes the reversible hydration of carbon dioxide to form bicarbonate.</text>
</comment>
<dbReference type="Gene3D" id="3.40.1050.10">
    <property type="entry name" value="Carbonic anhydrase"/>
    <property type="match status" value="1"/>
</dbReference>
<sequence length="181" mass="19370">MTEHLTPDATAQAAPEGSQPFADLLDANRRFAESFSLAGFDGVAHAGVAIVTCMDSRIDPLGMVGLNPGDAKIFRNPGGRVTDQALEALVLGVHLLNVERVLVVPHTRCAVASNTEQELRSRVAASAGVDATWQRFHVVEDQLAALQRDVRRVTSHPLVPASVRVGGFLYDVDTGLLTHQV</sequence>
<feature type="binding site" evidence="7">
    <location>
        <position position="109"/>
    </location>
    <ligand>
        <name>Zn(2+)</name>
        <dbReference type="ChEBI" id="CHEBI:29105"/>
    </ligand>
</feature>
<evidence type="ECO:0000256" key="4">
    <source>
        <dbReference type="ARBA" id="ARBA00022833"/>
    </source>
</evidence>
<dbReference type="PANTHER" id="PTHR43175:SF3">
    <property type="entry name" value="CARBON DISULFIDE HYDROLASE"/>
    <property type="match status" value="1"/>
</dbReference>
<keyword evidence="4 7" id="KW-0862">Zinc</keyword>
<dbReference type="GO" id="GO:0008270">
    <property type="term" value="F:zinc ion binding"/>
    <property type="evidence" value="ECO:0007669"/>
    <property type="project" value="InterPro"/>
</dbReference>
<organism evidence="8">
    <name type="scientific">uncultured Nocardioidaceae bacterium</name>
    <dbReference type="NCBI Taxonomy" id="253824"/>
    <lineage>
        <taxon>Bacteria</taxon>
        <taxon>Bacillati</taxon>
        <taxon>Actinomycetota</taxon>
        <taxon>Actinomycetes</taxon>
        <taxon>Propionibacteriales</taxon>
        <taxon>Nocardioidaceae</taxon>
        <taxon>environmental samples</taxon>
    </lineage>
</organism>
<feature type="binding site" evidence="7">
    <location>
        <position position="106"/>
    </location>
    <ligand>
        <name>Zn(2+)</name>
        <dbReference type="ChEBI" id="CHEBI:29105"/>
    </ligand>
</feature>
<feature type="binding site" evidence="7">
    <location>
        <position position="53"/>
    </location>
    <ligand>
        <name>Zn(2+)</name>
        <dbReference type="ChEBI" id="CHEBI:29105"/>
    </ligand>
</feature>
<dbReference type="SMART" id="SM00947">
    <property type="entry name" value="Pro_CA"/>
    <property type="match status" value="1"/>
</dbReference>
<dbReference type="InterPro" id="IPR001765">
    <property type="entry name" value="Carbonic_anhydrase"/>
</dbReference>
<evidence type="ECO:0000256" key="5">
    <source>
        <dbReference type="ARBA" id="ARBA00024993"/>
    </source>
</evidence>
<feature type="binding site" evidence="7">
    <location>
        <position position="55"/>
    </location>
    <ligand>
        <name>Zn(2+)</name>
        <dbReference type="ChEBI" id="CHEBI:29105"/>
    </ligand>
</feature>
<gene>
    <name evidence="8" type="ORF">AVDCRST_MAG34-1349</name>
</gene>
<dbReference type="PANTHER" id="PTHR43175">
    <property type="entry name" value="CARBONIC ANHYDRASE"/>
    <property type="match status" value="1"/>
</dbReference>
<evidence type="ECO:0000313" key="8">
    <source>
        <dbReference type="EMBL" id="CAA9347582.1"/>
    </source>
</evidence>
<evidence type="ECO:0000256" key="3">
    <source>
        <dbReference type="ARBA" id="ARBA00022723"/>
    </source>
</evidence>
<evidence type="ECO:0000256" key="6">
    <source>
        <dbReference type="ARBA" id="ARBA00048348"/>
    </source>
</evidence>
<dbReference type="AlphaFoldDB" id="A0A6J4M6W6"/>
<dbReference type="GO" id="GO:0004089">
    <property type="term" value="F:carbonate dehydratase activity"/>
    <property type="evidence" value="ECO:0007669"/>
    <property type="project" value="UniProtKB-EC"/>
</dbReference>
<protein>
    <recommendedName>
        <fullName evidence="2">carbonic anhydrase</fullName>
        <ecNumber evidence="2">4.2.1.1</ecNumber>
    </recommendedName>
</protein>
<name>A0A6J4M6W6_9ACTN</name>
<reference evidence="8" key="1">
    <citation type="submission" date="2020-02" db="EMBL/GenBank/DDBJ databases">
        <authorList>
            <person name="Meier V. D."/>
        </authorList>
    </citation>
    <scope>NUCLEOTIDE SEQUENCE</scope>
    <source>
        <strain evidence="8">AVDCRST_MAG34</strain>
    </source>
</reference>
<dbReference type="EMBL" id="CADCUI010000031">
    <property type="protein sequence ID" value="CAA9347582.1"/>
    <property type="molecule type" value="Genomic_DNA"/>
</dbReference>
<keyword evidence="3 7" id="KW-0479">Metal-binding</keyword>
<comment type="similarity">
    <text evidence="1">Belongs to the beta-class carbonic anhydrase family.</text>
</comment>
<accession>A0A6J4M6W6</accession>
<comment type="catalytic activity">
    <reaction evidence="6">
        <text>hydrogencarbonate + H(+) = CO2 + H2O</text>
        <dbReference type="Rhea" id="RHEA:10748"/>
        <dbReference type="ChEBI" id="CHEBI:15377"/>
        <dbReference type="ChEBI" id="CHEBI:15378"/>
        <dbReference type="ChEBI" id="CHEBI:16526"/>
        <dbReference type="ChEBI" id="CHEBI:17544"/>
        <dbReference type="EC" id="4.2.1.1"/>
    </reaction>
</comment>
<proteinExistence type="inferred from homology"/>
<evidence type="ECO:0000256" key="1">
    <source>
        <dbReference type="ARBA" id="ARBA00006217"/>
    </source>
</evidence>
<comment type="cofactor">
    <cofactor evidence="7">
        <name>Zn(2+)</name>
        <dbReference type="ChEBI" id="CHEBI:29105"/>
    </cofactor>
    <text evidence="7">Binds 1 zinc ion per subunit.</text>
</comment>